<keyword evidence="1" id="KW-1133">Transmembrane helix</keyword>
<evidence type="ECO:0000313" key="2">
    <source>
        <dbReference type="EMBL" id="GJU08765.1"/>
    </source>
</evidence>
<organism evidence="2 3">
    <name type="scientific">Tanacetum coccineum</name>
    <dbReference type="NCBI Taxonomy" id="301880"/>
    <lineage>
        <taxon>Eukaryota</taxon>
        <taxon>Viridiplantae</taxon>
        <taxon>Streptophyta</taxon>
        <taxon>Embryophyta</taxon>
        <taxon>Tracheophyta</taxon>
        <taxon>Spermatophyta</taxon>
        <taxon>Magnoliopsida</taxon>
        <taxon>eudicotyledons</taxon>
        <taxon>Gunneridae</taxon>
        <taxon>Pentapetalae</taxon>
        <taxon>asterids</taxon>
        <taxon>campanulids</taxon>
        <taxon>Asterales</taxon>
        <taxon>Asteraceae</taxon>
        <taxon>Asteroideae</taxon>
        <taxon>Anthemideae</taxon>
        <taxon>Anthemidinae</taxon>
        <taxon>Tanacetum</taxon>
    </lineage>
</organism>
<dbReference type="EMBL" id="BQNB010021665">
    <property type="protein sequence ID" value="GJU08765.1"/>
    <property type="molecule type" value="Genomic_DNA"/>
</dbReference>
<name>A0ABQ5JA21_9ASTR</name>
<sequence>MKATGDVIEVVEKISCNFPLLCVAYVATDAILSLELMIVCWIRSKISVKKLRQISVKKLRQISVKKLRQIAVKKLRQNAVKKKYFARVSFYQNAMMVLKQNSVVLRQNAVVLRQNAVVLRQNAAVLRQNAVVLRQNATKS</sequence>
<keyword evidence="1" id="KW-0472">Membrane</keyword>
<comment type="caution">
    <text evidence="2">The sequence shown here is derived from an EMBL/GenBank/DDBJ whole genome shotgun (WGS) entry which is preliminary data.</text>
</comment>
<evidence type="ECO:0000313" key="3">
    <source>
        <dbReference type="Proteomes" id="UP001151760"/>
    </source>
</evidence>
<feature type="transmembrane region" description="Helical" evidence="1">
    <location>
        <begin position="18"/>
        <end position="42"/>
    </location>
</feature>
<keyword evidence="1" id="KW-0812">Transmembrane</keyword>
<accession>A0ABQ5JA21</accession>
<evidence type="ECO:0000256" key="1">
    <source>
        <dbReference type="SAM" id="Phobius"/>
    </source>
</evidence>
<gene>
    <name evidence="2" type="ORF">Tco_1125195</name>
</gene>
<dbReference type="Proteomes" id="UP001151760">
    <property type="component" value="Unassembled WGS sequence"/>
</dbReference>
<reference evidence="2" key="1">
    <citation type="journal article" date="2022" name="Int. J. Mol. Sci.">
        <title>Draft Genome of Tanacetum Coccineum: Genomic Comparison of Closely Related Tanacetum-Family Plants.</title>
        <authorList>
            <person name="Yamashiro T."/>
            <person name="Shiraishi A."/>
            <person name="Nakayama K."/>
            <person name="Satake H."/>
        </authorList>
    </citation>
    <scope>NUCLEOTIDE SEQUENCE</scope>
</reference>
<protein>
    <submittedName>
        <fullName evidence="2">Uncharacterized protein</fullName>
    </submittedName>
</protein>
<reference evidence="2" key="2">
    <citation type="submission" date="2022-01" db="EMBL/GenBank/DDBJ databases">
        <authorList>
            <person name="Yamashiro T."/>
            <person name="Shiraishi A."/>
            <person name="Satake H."/>
            <person name="Nakayama K."/>
        </authorList>
    </citation>
    <scope>NUCLEOTIDE SEQUENCE</scope>
</reference>
<keyword evidence="3" id="KW-1185">Reference proteome</keyword>
<proteinExistence type="predicted"/>